<gene>
    <name evidence="1" type="ORF">MNBD_BACTEROID07-115</name>
</gene>
<reference evidence="1" key="1">
    <citation type="submission" date="2018-06" db="EMBL/GenBank/DDBJ databases">
        <authorList>
            <person name="Zhirakovskaya E."/>
        </authorList>
    </citation>
    <scope>NUCLEOTIDE SEQUENCE</scope>
</reference>
<organism evidence="1">
    <name type="scientific">hydrothermal vent metagenome</name>
    <dbReference type="NCBI Taxonomy" id="652676"/>
    <lineage>
        <taxon>unclassified sequences</taxon>
        <taxon>metagenomes</taxon>
        <taxon>ecological metagenomes</taxon>
    </lineage>
</organism>
<accession>A0A3B0UJ12</accession>
<proteinExistence type="predicted"/>
<sequence length="219" mass="25451">MRTPRSKYFLFILVALLPLISVAQRKSPAHAADELFARQQYYAAIDKYKKAFIKVKNNREEKNRIIYRLADCYYYTENYRRAEGAYRRLVRFGWAKNHPQVLLHLADVLKIDGKYDEAITQYKAYAVRVPGDPRGRLGAESAARIQSWIDNPSKYKVTDVKKLNSREADFAPAFISDNYNELVFTSTREGVTGKAMDKWTGQNFSDLFVARQDRKGEWS</sequence>
<dbReference type="AlphaFoldDB" id="A0A3B0UJ12"/>
<dbReference type="InterPro" id="IPR011990">
    <property type="entry name" value="TPR-like_helical_dom_sf"/>
</dbReference>
<feature type="non-terminal residue" evidence="1">
    <location>
        <position position="219"/>
    </location>
</feature>
<dbReference type="SUPFAM" id="SSF48452">
    <property type="entry name" value="TPR-like"/>
    <property type="match status" value="1"/>
</dbReference>
<protein>
    <submittedName>
        <fullName evidence="1">Uncharacterized protein</fullName>
    </submittedName>
</protein>
<dbReference type="Gene3D" id="1.25.40.10">
    <property type="entry name" value="Tetratricopeptide repeat domain"/>
    <property type="match status" value="1"/>
</dbReference>
<name>A0A3B0UJ12_9ZZZZ</name>
<evidence type="ECO:0000313" key="1">
    <source>
        <dbReference type="EMBL" id="VAW28313.1"/>
    </source>
</evidence>
<dbReference type="EMBL" id="UOET01000221">
    <property type="protein sequence ID" value="VAW28313.1"/>
    <property type="molecule type" value="Genomic_DNA"/>
</dbReference>